<keyword evidence="3" id="KW-1185">Reference proteome</keyword>
<keyword evidence="2" id="KW-0413">Isomerase</keyword>
<name>A0ABV1G6F6_9FIRM</name>
<sequence>MQTLRGKLFLSGMDENAAALARKWGLGLELTDFCEARRLEEPAATEAARARCSGIGSLWLHAPFAELSPCAIDPRVREVVMLRFRQTAQAALALGIRRIVVHSGYIPLVYFPEWFTARSVEFWREFLRDAPDGLCLALENVMEPGPDMLVQIAAAVNDPRFGLCLDVGHANTRVSETPPLDWIAPMAPWLRHVHLHNNDGDWDLHDALGQGMIPMPDILAALAEQCPAADYTIENQNCELSLRWLCARGYLEEP</sequence>
<dbReference type="InterPro" id="IPR050312">
    <property type="entry name" value="IolE/XylAMocC-like"/>
</dbReference>
<dbReference type="PANTHER" id="PTHR12110">
    <property type="entry name" value="HYDROXYPYRUVATE ISOMERASE"/>
    <property type="match status" value="1"/>
</dbReference>
<protein>
    <submittedName>
        <fullName evidence="2">Sugar phosphate isomerase/epimerase family protein</fullName>
    </submittedName>
</protein>
<organism evidence="2 3">
    <name type="scientific">Faecousia intestinalis</name>
    <dbReference type="NCBI Taxonomy" id="3133167"/>
    <lineage>
        <taxon>Bacteria</taxon>
        <taxon>Bacillati</taxon>
        <taxon>Bacillota</taxon>
        <taxon>Clostridia</taxon>
        <taxon>Eubacteriales</taxon>
        <taxon>Oscillospiraceae</taxon>
        <taxon>Faecousia</taxon>
    </lineage>
</organism>
<accession>A0ABV1G6F6</accession>
<dbReference type="SUPFAM" id="SSF51658">
    <property type="entry name" value="Xylose isomerase-like"/>
    <property type="match status" value="1"/>
</dbReference>
<dbReference type="Gene3D" id="3.20.20.150">
    <property type="entry name" value="Divalent-metal-dependent TIM barrel enzymes"/>
    <property type="match status" value="1"/>
</dbReference>
<evidence type="ECO:0000313" key="3">
    <source>
        <dbReference type="Proteomes" id="UP001491552"/>
    </source>
</evidence>
<evidence type="ECO:0000259" key="1">
    <source>
        <dbReference type="Pfam" id="PF01261"/>
    </source>
</evidence>
<dbReference type="InterPro" id="IPR036237">
    <property type="entry name" value="Xyl_isomerase-like_sf"/>
</dbReference>
<dbReference type="EMBL" id="JBBMFF010000205">
    <property type="protein sequence ID" value="MEQ2510996.1"/>
    <property type="molecule type" value="Genomic_DNA"/>
</dbReference>
<dbReference type="Pfam" id="PF01261">
    <property type="entry name" value="AP_endonuc_2"/>
    <property type="match status" value="1"/>
</dbReference>
<comment type="caution">
    <text evidence="2">The sequence shown here is derived from an EMBL/GenBank/DDBJ whole genome shotgun (WGS) entry which is preliminary data.</text>
</comment>
<dbReference type="Proteomes" id="UP001491552">
    <property type="component" value="Unassembled WGS sequence"/>
</dbReference>
<gene>
    <name evidence="2" type="ORF">WMO66_07015</name>
</gene>
<dbReference type="InterPro" id="IPR013022">
    <property type="entry name" value="Xyl_isomerase-like_TIM-brl"/>
</dbReference>
<dbReference type="GO" id="GO:0016853">
    <property type="term" value="F:isomerase activity"/>
    <property type="evidence" value="ECO:0007669"/>
    <property type="project" value="UniProtKB-KW"/>
</dbReference>
<evidence type="ECO:0000313" key="2">
    <source>
        <dbReference type="EMBL" id="MEQ2510996.1"/>
    </source>
</evidence>
<proteinExistence type="predicted"/>
<dbReference type="RefSeq" id="WP_349135692.1">
    <property type="nucleotide sequence ID" value="NZ_JBBMFF010000205.1"/>
</dbReference>
<feature type="domain" description="Xylose isomerase-like TIM barrel" evidence="1">
    <location>
        <begin position="40"/>
        <end position="224"/>
    </location>
</feature>
<reference evidence="2 3" key="1">
    <citation type="submission" date="2024-03" db="EMBL/GenBank/DDBJ databases">
        <title>Human intestinal bacterial collection.</title>
        <authorList>
            <person name="Pauvert C."/>
            <person name="Hitch T.C.A."/>
            <person name="Clavel T."/>
        </authorList>
    </citation>
    <scope>NUCLEOTIDE SEQUENCE [LARGE SCALE GENOMIC DNA]</scope>
    <source>
        <strain evidence="2 3">CLA-AA-H192</strain>
    </source>
</reference>